<dbReference type="InterPro" id="IPR009072">
    <property type="entry name" value="Histone-fold"/>
</dbReference>
<comment type="caution">
    <text evidence="9">The sequence shown here is derived from an EMBL/GenBank/DDBJ whole genome shotgun (WGS) entry which is preliminary data.</text>
</comment>
<dbReference type="GO" id="GO:0005669">
    <property type="term" value="C:transcription factor TFIID complex"/>
    <property type="evidence" value="ECO:0007669"/>
    <property type="project" value="InterPro"/>
</dbReference>
<evidence type="ECO:0000256" key="1">
    <source>
        <dbReference type="ARBA" id="ARBA00004123"/>
    </source>
</evidence>
<feature type="domain" description="Transcription factor TFIID subunit 8 C-terminal" evidence="8">
    <location>
        <begin position="157"/>
        <end position="179"/>
    </location>
</feature>
<comment type="subcellular location">
    <subcellularLocation>
        <location evidence="1">Nucleus</location>
    </subcellularLocation>
</comment>
<dbReference type="EMBL" id="MBFR01000003">
    <property type="protein sequence ID" value="PVU98128.1"/>
    <property type="molecule type" value="Genomic_DNA"/>
</dbReference>
<comment type="similarity">
    <text evidence="2">Belongs to the TAF8 family.</text>
</comment>
<dbReference type="PANTHER" id="PTHR46469">
    <property type="entry name" value="TRANSCRIPTION INITIATION FACTOR TFIID SUBUNIT 8"/>
    <property type="match status" value="1"/>
</dbReference>
<keyword evidence="4" id="KW-0805">Transcription regulation</keyword>
<dbReference type="STRING" id="133385.A0A2T9Z0K4"/>
<organism evidence="9 10">
    <name type="scientific">Smittium simulii</name>
    <dbReference type="NCBI Taxonomy" id="133385"/>
    <lineage>
        <taxon>Eukaryota</taxon>
        <taxon>Fungi</taxon>
        <taxon>Fungi incertae sedis</taxon>
        <taxon>Zoopagomycota</taxon>
        <taxon>Kickxellomycotina</taxon>
        <taxon>Harpellomycetes</taxon>
        <taxon>Harpellales</taxon>
        <taxon>Legeriomycetaceae</taxon>
        <taxon>Smittium</taxon>
    </lineage>
</organism>
<evidence type="ECO:0000256" key="5">
    <source>
        <dbReference type="ARBA" id="ARBA00023163"/>
    </source>
</evidence>
<evidence type="ECO:0000256" key="3">
    <source>
        <dbReference type="ARBA" id="ARBA00017307"/>
    </source>
</evidence>
<dbReference type="InterPro" id="IPR019473">
    <property type="entry name" value="TFIID_su8_C"/>
</dbReference>
<keyword evidence="10" id="KW-1185">Reference proteome</keyword>
<evidence type="ECO:0000256" key="6">
    <source>
        <dbReference type="ARBA" id="ARBA00023242"/>
    </source>
</evidence>
<feature type="compositionally biased region" description="Polar residues" evidence="7">
    <location>
        <begin position="221"/>
        <end position="230"/>
    </location>
</feature>
<name>A0A2T9Z0K4_9FUNG</name>
<dbReference type="GO" id="GO:0006367">
    <property type="term" value="P:transcription initiation at RNA polymerase II promoter"/>
    <property type="evidence" value="ECO:0007669"/>
    <property type="project" value="TreeGrafter"/>
</dbReference>
<dbReference type="AlphaFoldDB" id="A0A2T9Z0K4"/>
<reference evidence="9 10" key="1">
    <citation type="journal article" date="2018" name="MBio">
        <title>Comparative Genomics Reveals the Core Gene Toolbox for the Fungus-Insect Symbiosis.</title>
        <authorList>
            <person name="Wang Y."/>
            <person name="Stata M."/>
            <person name="Wang W."/>
            <person name="Stajich J.E."/>
            <person name="White M.M."/>
            <person name="Moncalvo J.M."/>
        </authorList>
    </citation>
    <scope>NUCLEOTIDE SEQUENCE [LARGE SCALE GENOMIC DNA]</scope>
    <source>
        <strain evidence="9 10">SWE-8-4</strain>
    </source>
</reference>
<dbReference type="Proteomes" id="UP000245383">
    <property type="component" value="Unassembled WGS sequence"/>
</dbReference>
<evidence type="ECO:0000313" key="9">
    <source>
        <dbReference type="EMBL" id="PVU98128.1"/>
    </source>
</evidence>
<dbReference type="InterPro" id="IPR037818">
    <property type="entry name" value="TAF8"/>
</dbReference>
<keyword evidence="5" id="KW-0804">Transcription</keyword>
<feature type="region of interest" description="Disordered" evidence="7">
    <location>
        <begin position="207"/>
        <end position="290"/>
    </location>
</feature>
<dbReference type="OrthoDB" id="2193813at2759"/>
<dbReference type="PANTHER" id="PTHR46469:SF1">
    <property type="entry name" value="TRANSCRIPTION INITIATION FACTOR TFIID SUBUNIT 8"/>
    <property type="match status" value="1"/>
</dbReference>
<feature type="compositionally biased region" description="Polar residues" evidence="7">
    <location>
        <begin position="241"/>
        <end position="290"/>
    </location>
</feature>
<gene>
    <name evidence="9" type="ORF">BB561_000120</name>
</gene>
<dbReference type="Gene3D" id="1.10.20.10">
    <property type="entry name" value="Histone, subunit A"/>
    <property type="match status" value="1"/>
</dbReference>
<dbReference type="CDD" id="cd00076">
    <property type="entry name" value="HFD_SF"/>
    <property type="match status" value="1"/>
</dbReference>
<evidence type="ECO:0000256" key="7">
    <source>
        <dbReference type="SAM" id="MobiDB-lite"/>
    </source>
</evidence>
<sequence>MSSNIQAFDKIIQKTIAFYLKKNANLTISKQALVYFTLAITKYIAGLGIEIKNLGELGSRSLPNLNDVELCLNSMGHSVSELNKIAINSKKENFTLRLEAIPKKTKKAGEYQKDLFSGYNQEATQKMLNIAKERREKAGYTENNDVNRLLLKKLPQHIPEFFPQLPSSHTYKSTILKAEDELKMLLVGNFPNSESLFSKMQETIMKNSPTVGNSEKPGTLNVDSNASLPGSNGDAIKQGLPPSTESKNFTATGGSSANAMDLNLNSSAQGSESKNNAISEPSKYPSTAVSKNRDEAELNILKLRAHQKFLVQSSLENLFNKTLFPDKRLNASNYFEMMGQFTKKNGDVYHLNNKNSRELNDSITSLKRKYNNESNFENLGNTNEFANKEVWNNNKSITDTFTTQSNRVSYGLNNNRLVSNCDISSDSDMESSYKDEFIIDSSGVTKDNFYNAKGCNMEETQFFEEDKFLYSSDEYNTDQNSKNIIKKPKLTLETIESMFPPANYYNSKKYKAH</sequence>
<evidence type="ECO:0000256" key="2">
    <source>
        <dbReference type="ARBA" id="ARBA00008767"/>
    </source>
</evidence>
<proteinExistence type="inferred from homology"/>
<dbReference type="Pfam" id="PF10406">
    <property type="entry name" value="TAF8_C"/>
    <property type="match status" value="1"/>
</dbReference>
<dbReference type="GO" id="GO:0046982">
    <property type="term" value="F:protein heterodimerization activity"/>
    <property type="evidence" value="ECO:0007669"/>
    <property type="project" value="InterPro"/>
</dbReference>
<protein>
    <recommendedName>
        <fullName evidence="3">Transcription initiation factor TFIID subunit 8</fullName>
    </recommendedName>
</protein>
<evidence type="ECO:0000256" key="4">
    <source>
        <dbReference type="ARBA" id="ARBA00023015"/>
    </source>
</evidence>
<keyword evidence="6" id="KW-0539">Nucleus</keyword>
<evidence type="ECO:0000313" key="10">
    <source>
        <dbReference type="Proteomes" id="UP000245383"/>
    </source>
</evidence>
<evidence type="ECO:0000259" key="8">
    <source>
        <dbReference type="Pfam" id="PF10406"/>
    </source>
</evidence>
<accession>A0A2T9Z0K4</accession>